<dbReference type="Gene3D" id="2.60.40.10">
    <property type="entry name" value="Immunoglobulins"/>
    <property type="match status" value="1"/>
</dbReference>
<evidence type="ECO:0000313" key="1">
    <source>
        <dbReference type="EMBL" id="KGM92998.1"/>
    </source>
</evidence>
<dbReference type="InterPro" id="IPR008969">
    <property type="entry name" value="CarboxyPept-like_regulatory"/>
</dbReference>
<dbReference type="Pfam" id="PF13620">
    <property type="entry name" value="CarboxypepD_reg"/>
    <property type="match status" value="1"/>
</dbReference>
<evidence type="ECO:0000313" key="2">
    <source>
        <dbReference type="Proteomes" id="UP000030014"/>
    </source>
</evidence>
<name>A0A0A0HX80_CLOBO</name>
<gene>
    <name evidence="1" type="ORF">Z955_16380</name>
</gene>
<reference evidence="1 2" key="1">
    <citation type="submission" date="2014-01" db="EMBL/GenBank/DDBJ databases">
        <title>Plasmidome dynamics in the species complex Clostridium novyi sensu lato converts strains of independent lineages into distinctly different pathogens.</title>
        <authorList>
            <person name="Skarin H."/>
            <person name="Segerman B."/>
        </authorList>
    </citation>
    <scope>NUCLEOTIDE SEQUENCE [LARGE SCALE GENOMIC DNA]</scope>
    <source>
        <strain evidence="1 2">DC5</strain>
    </source>
</reference>
<dbReference type="EMBL" id="JDRY01000176">
    <property type="protein sequence ID" value="KGM92998.1"/>
    <property type="molecule type" value="Genomic_DNA"/>
</dbReference>
<dbReference type="Gene3D" id="2.60.40.1120">
    <property type="entry name" value="Carboxypeptidase-like, regulatory domain"/>
    <property type="match status" value="1"/>
</dbReference>
<dbReference type="AlphaFoldDB" id="A0A0A0HX80"/>
<organism evidence="1 2">
    <name type="scientific">Clostridium botulinum C/D str. DC5</name>
    <dbReference type="NCBI Taxonomy" id="1443128"/>
    <lineage>
        <taxon>Bacteria</taxon>
        <taxon>Bacillati</taxon>
        <taxon>Bacillota</taxon>
        <taxon>Clostridia</taxon>
        <taxon>Eubacteriales</taxon>
        <taxon>Clostridiaceae</taxon>
        <taxon>Clostridium</taxon>
    </lineage>
</organism>
<accession>A0A0A0HX80</accession>
<dbReference type="Proteomes" id="UP000030014">
    <property type="component" value="Unassembled WGS sequence"/>
</dbReference>
<proteinExistence type="predicted"/>
<dbReference type="SUPFAM" id="SSF49464">
    <property type="entry name" value="Carboxypeptidase regulatory domain-like"/>
    <property type="match status" value="1"/>
</dbReference>
<protein>
    <recommendedName>
        <fullName evidence="3">Collagen-binding protein</fullName>
    </recommendedName>
</protein>
<dbReference type="InterPro" id="IPR013783">
    <property type="entry name" value="Ig-like_fold"/>
</dbReference>
<evidence type="ECO:0008006" key="3">
    <source>
        <dbReference type="Google" id="ProtNLM"/>
    </source>
</evidence>
<dbReference type="SUPFAM" id="SSF49478">
    <property type="entry name" value="Cna protein B-type domain"/>
    <property type="match status" value="1"/>
</dbReference>
<comment type="caution">
    <text evidence="1">The sequence shown here is derived from an EMBL/GenBank/DDBJ whole genome shotgun (WGS) entry which is preliminary data.</text>
</comment>
<sequence length="368" mass="40828">MTKNYVLVTQDKYSLGQSPNGTITTSDSEIRLDLTLQPNTNNITGANINGIVTIDSIPASGAYVKLMTENYNPVMHTMTNANGEYFLNNITQGNYYLFAIAQGMYLNQGSLLTLKNYLYYTIDFSLTTNSSASLAIIPGRVVDLTTNNPINEAVVSLYDTKNTLIARAYTNEYGQYVFREIPKGTYSITITATNYQPLTVPVSITKDGEIYPIQSTLKINGLIYNTIVVRGYDYRQILIIGFDVNNNTLTLQRNYPGTYFHGSRDLFFKITIYSSTGVEKLAVQVNGRDTSSSSKLNPIVGFKYEYGDRIKLWCSDPQGTINGALIITGTVIDGNENYSDGMSTQNMNNTEFEITLDGLKAVYLTGTH</sequence>